<dbReference type="Proteomes" id="UP000828390">
    <property type="component" value="Unassembled WGS sequence"/>
</dbReference>
<reference evidence="2" key="1">
    <citation type="journal article" date="2019" name="bioRxiv">
        <title>The Genome of the Zebra Mussel, Dreissena polymorpha: A Resource for Invasive Species Research.</title>
        <authorList>
            <person name="McCartney M.A."/>
            <person name="Auch B."/>
            <person name="Kono T."/>
            <person name="Mallez S."/>
            <person name="Zhang Y."/>
            <person name="Obille A."/>
            <person name="Becker A."/>
            <person name="Abrahante J.E."/>
            <person name="Garbe J."/>
            <person name="Badalamenti J.P."/>
            <person name="Herman A."/>
            <person name="Mangelson H."/>
            <person name="Liachko I."/>
            <person name="Sullivan S."/>
            <person name="Sone E.D."/>
            <person name="Koren S."/>
            <person name="Silverstein K.A.T."/>
            <person name="Beckman K.B."/>
            <person name="Gohl D.M."/>
        </authorList>
    </citation>
    <scope>NUCLEOTIDE SEQUENCE</scope>
    <source>
        <strain evidence="2">Duluth1</strain>
        <tissue evidence="2">Whole animal</tissue>
    </source>
</reference>
<evidence type="ECO:0000313" key="2">
    <source>
        <dbReference type="EMBL" id="KAH3726058.1"/>
    </source>
</evidence>
<proteinExistence type="predicted"/>
<evidence type="ECO:0000256" key="1">
    <source>
        <dbReference type="SAM" id="MobiDB-lite"/>
    </source>
</evidence>
<dbReference type="AlphaFoldDB" id="A0A9D4HQQ9"/>
<sequence>MYLQKIKIQREDHRRFIEKYLENIKQSKENDSLTDFHAILNAIKAKVKILETMNEKILSQTEIEGLEEEIFQTDKYSSELDNQTVSLTSFPRSTGEDSSPAYNRPITR</sequence>
<reference evidence="2" key="2">
    <citation type="submission" date="2020-11" db="EMBL/GenBank/DDBJ databases">
        <authorList>
            <person name="McCartney M.A."/>
            <person name="Auch B."/>
            <person name="Kono T."/>
            <person name="Mallez S."/>
            <person name="Becker A."/>
            <person name="Gohl D.M."/>
            <person name="Silverstein K.A.T."/>
            <person name="Koren S."/>
            <person name="Bechman K.B."/>
            <person name="Herman A."/>
            <person name="Abrahante J.E."/>
            <person name="Garbe J."/>
        </authorList>
    </citation>
    <scope>NUCLEOTIDE SEQUENCE</scope>
    <source>
        <strain evidence="2">Duluth1</strain>
        <tissue evidence="2">Whole animal</tissue>
    </source>
</reference>
<comment type="caution">
    <text evidence="2">The sequence shown here is derived from an EMBL/GenBank/DDBJ whole genome shotgun (WGS) entry which is preliminary data.</text>
</comment>
<feature type="region of interest" description="Disordered" evidence="1">
    <location>
        <begin position="86"/>
        <end position="108"/>
    </location>
</feature>
<organism evidence="2 3">
    <name type="scientific">Dreissena polymorpha</name>
    <name type="common">Zebra mussel</name>
    <name type="synonym">Mytilus polymorpha</name>
    <dbReference type="NCBI Taxonomy" id="45954"/>
    <lineage>
        <taxon>Eukaryota</taxon>
        <taxon>Metazoa</taxon>
        <taxon>Spiralia</taxon>
        <taxon>Lophotrochozoa</taxon>
        <taxon>Mollusca</taxon>
        <taxon>Bivalvia</taxon>
        <taxon>Autobranchia</taxon>
        <taxon>Heteroconchia</taxon>
        <taxon>Euheterodonta</taxon>
        <taxon>Imparidentia</taxon>
        <taxon>Neoheterodontei</taxon>
        <taxon>Myida</taxon>
        <taxon>Dreissenoidea</taxon>
        <taxon>Dreissenidae</taxon>
        <taxon>Dreissena</taxon>
    </lineage>
</organism>
<protein>
    <submittedName>
        <fullName evidence="2">Uncharacterized protein</fullName>
    </submittedName>
</protein>
<dbReference type="EMBL" id="JAIWYP010000012">
    <property type="protein sequence ID" value="KAH3726058.1"/>
    <property type="molecule type" value="Genomic_DNA"/>
</dbReference>
<feature type="compositionally biased region" description="Polar residues" evidence="1">
    <location>
        <begin position="86"/>
        <end position="101"/>
    </location>
</feature>
<evidence type="ECO:0000313" key="3">
    <source>
        <dbReference type="Proteomes" id="UP000828390"/>
    </source>
</evidence>
<keyword evidence="3" id="KW-1185">Reference proteome</keyword>
<gene>
    <name evidence="2" type="ORF">DPMN_051913</name>
</gene>
<accession>A0A9D4HQQ9</accession>
<name>A0A9D4HQQ9_DREPO</name>